<dbReference type="PANTHER" id="PTHR31308">
    <property type="match status" value="1"/>
</dbReference>
<comment type="similarity">
    <text evidence="1">Belongs to the glycosyl hydrolase 5 (cellulase A) family.</text>
</comment>
<dbReference type="FunFam" id="3.20.20.80:FF:000174">
    <property type="entry name" value="YIR007W-like protein"/>
    <property type="match status" value="1"/>
</dbReference>
<protein>
    <submittedName>
        <fullName evidence="6">KLTH0F13706p</fullName>
    </submittedName>
</protein>
<dbReference type="eggNOG" id="ENOG502QPU8">
    <property type="taxonomic scope" value="Eukaryota"/>
</dbReference>
<dbReference type="RefSeq" id="XP_002554783.1">
    <property type="nucleotide sequence ID" value="XM_002554737.1"/>
</dbReference>
<dbReference type="Proteomes" id="UP000002036">
    <property type="component" value="Chromosome F"/>
</dbReference>
<reference evidence="6 7" key="1">
    <citation type="journal article" date="2009" name="Genome Res.">
        <title>Comparative genomics of protoploid Saccharomycetaceae.</title>
        <authorList>
            <consortium name="The Genolevures Consortium"/>
            <person name="Souciet J.-L."/>
            <person name="Dujon B."/>
            <person name="Gaillardin C."/>
            <person name="Johnston M."/>
            <person name="Baret P.V."/>
            <person name="Cliften P."/>
            <person name="Sherman D.J."/>
            <person name="Weissenbach J."/>
            <person name="Westhof E."/>
            <person name="Wincker P."/>
            <person name="Jubin C."/>
            <person name="Poulain J."/>
            <person name="Barbe V."/>
            <person name="Segurens B."/>
            <person name="Artiguenave F."/>
            <person name="Anthouard V."/>
            <person name="Vacherie B."/>
            <person name="Val M.-E."/>
            <person name="Fulton R.S."/>
            <person name="Minx P."/>
            <person name="Wilson R."/>
            <person name="Durrens P."/>
            <person name="Jean G."/>
            <person name="Marck C."/>
            <person name="Martin T."/>
            <person name="Nikolski M."/>
            <person name="Rolland T."/>
            <person name="Seret M.-L."/>
            <person name="Casaregola S."/>
            <person name="Despons L."/>
            <person name="Fairhead C."/>
            <person name="Fischer G."/>
            <person name="Lafontaine I."/>
            <person name="Leh V."/>
            <person name="Lemaire M."/>
            <person name="de Montigny J."/>
            <person name="Neuveglise C."/>
            <person name="Thierry A."/>
            <person name="Blanc-Lenfle I."/>
            <person name="Bleykasten C."/>
            <person name="Diffels J."/>
            <person name="Fritsch E."/>
            <person name="Frangeul L."/>
            <person name="Goeffon A."/>
            <person name="Jauniaux N."/>
            <person name="Kachouri-Lafond R."/>
            <person name="Payen C."/>
            <person name="Potier S."/>
            <person name="Pribylova L."/>
            <person name="Ozanne C."/>
            <person name="Richard G.-F."/>
            <person name="Sacerdot C."/>
            <person name="Straub M.-L."/>
            <person name="Talla E."/>
        </authorList>
    </citation>
    <scope>NUCLEOTIDE SEQUENCE [LARGE SCALE GENOMIC DNA]</scope>
    <source>
        <strain evidence="7">ATCC 56472 / CBS 6340 / NRRL Y-8284</strain>
    </source>
</reference>
<dbReference type="GeneID" id="8293009"/>
<dbReference type="Gene3D" id="2.60.40.1180">
    <property type="entry name" value="Golgi alpha-mannosidase II"/>
    <property type="match status" value="1"/>
</dbReference>
<evidence type="ECO:0000259" key="5">
    <source>
        <dbReference type="Pfam" id="PF18564"/>
    </source>
</evidence>
<gene>
    <name evidence="6" type="ordered locus">KLTH0F13706g</name>
</gene>
<evidence type="ECO:0000256" key="3">
    <source>
        <dbReference type="ARBA" id="ARBA00023295"/>
    </source>
</evidence>
<dbReference type="InterPro" id="IPR001547">
    <property type="entry name" value="Glyco_hydro_5"/>
</dbReference>
<evidence type="ECO:0000313" key="6">
    <source>
        <dbReference type="EMBL" id="CAR24346.1"/>
    </source>
</evidence>
<evidence type="ECO:0000259" key="4">
    <source>
        <dbReference type="Pfam" id="PF00150"/>
    </source>
</evidence>
<keyword evidence="3" id="KW-0326">Glycosidase</keyword>
<dbReference type="InParanoid" id="C5DJ57"/>
<dbReference type="KEGG" id="lth:KLTH0F13706g"/>
<evidence type="ECO:0000256" key="1">
    <source>
        <dbReference type="ARBA" id="ARBA00005641"/>
    </source>
</evidence>
<dbReference type="EMBL" id="CU928170">
    <property type="protein sequence ID" value="CAR24346.1"/>
    <property type="molecule type" value="Genomic_DNA"/>
</dbReference>
<name>C5DJ57_LACTC</name>
<dbReference type="InterPro" id="IPR013780">
    <property type="entry name" value="Glyco_hydro_b"/>
</dbReference>
<dbReference type="InterPro" id="IPR018087">
    <property type="entry name" value="Glyco_hydro_5_CS"/>
</dbReference>
<dbReference type="CDD" id="cd00551">
    <property type="entry name" value="AmyAc_family"/>
    <property type="match status" value="1"/>
</dbReference>
<dbReference type="OrthoDB" id="9971853at2759"/>
<dbReference type="SUPFAM" id="SSF51445">
    <property type="entry name" value="(Trans)glycosidases"/>
    <property type="match status" value="1"/>
</dbReference>
<dbReference type="AlphaFoldDB" id="C5DJ57"/>
<dbReference type="Pfam" id="PF00150">
    <property type="entry name" value="Cellulase"/>
    <property type="match status" value="1"/>
</dbReference>
<feature type="domain" description="Glycoside hydrolase family 5" evidence="4">
    <location>
        <begin position="68"/>
        <end position="261"/>
    </location>
</feature>
<dbReference type="GO" id="GO:1904462">
    <property type="term" value="P:ergosteryl 3-beta-D-glucoside catabolic process"/>
    <property type="evidence" value="ECO:0007669"/>
    <property type="project" value="TreeGrafter"/>
</dbReference>
<dbReference type="PANTHER" id="PTHR31308:SF5">
    <property type="entry name" value="ERGOSTERYL-BETA-GLUCOSIDASE"/>
    <property type="match status" value="1"/>
</dbReference>
<dbReference type="GO" id="GO:0050295">
    <property type="term" value="F:steryl-beta-glucosidase activity"/>
    <property type="evidence" value="ECO:0007669"/>
    <property type="project" value="TreeGrafter"/>
</dbReference>
<dbReference type="InterPro" id="IPR017853">
    <property type="entry name" value="GH"/>
</dbReference>
<dbReference type="STRING" id="559295.C5DJ57"/>
<accession>C5DJ57</accession>
<dbReference type="Pfam" id="PF18564">
    <property type="entry name" value="Glyco_hydro_5_C"/>
    <property type="match status" value="1"/>
</dbReference>
<feature type="domain" description="Glycoside hydrolase family 5 C-terminal" evidence="5">
    <location>
        <begin position="641"/>
        <end position="723"/>
    </location>
</feature>
<evidence type="ECO:0000256" key="2">
    <source>
        <dbReference type="ARBA" id="ARBA00022801"/>
    </source>
</evidence>
<evidence type="ECO:0000313" key="7">
    <source>
        <dbReference type="Proteomes" id="UP000002036"/>
    </source>
</evidence>
<dbReference type="GO" id="GO:0000272">
    <property type="term" value="P:polysaccharide catabolic process"/>
    <property type="evidence" value="ECO:0007669"/>
    <property type="project" value="InterPro"/>
</dbReference>
<dbReference type="PROSITE" id="PS00659">
    <property type="entry name" value="GLYCOSYL_HYDROL_F5"/>
    <property type="match status" value="1"/>
</dbReference>
<proteinExistence type="inferred from homology"/>
<dbReference type="Gene3D" id="3.20.20.80">
    <property type="entry name" value="Glycosidases"/>
    <property type="match status" value="2"/>
</dbReference>
<keyword evidence="2" id="KW-0378">Hydrolase</keyword>
<dbReference type="InterPro" id="IPR052066">
    <property type="entry name" value="Glycosphingolipid_Hydrolases"/>
</dbReference>
<dbReference type="FunCoup" id="C5DJ57">
    <property type="interactions" value="40"/>
</dbReference>
<keyword evidence="7" id="KW-1185">Reference proteome</keyword>
<dbReference type="OMA" id="AACRYFA"/>
<dbReference type="HOGENOM" id="CLU_009024_0_1_1"/>
<sequence>MLDKIHVSPNGEFTDSGGKQIQLRGVNLDPTVKYPSVPHNTSHSPLFQSFFDDAERVSFVNHPMHLNEVEQHIQNLKDLGYNAIRYPFTWESLEHGGPGVYDYEYIDYTIKVLKKIYEVGGIYVYLDPHQDVWSRFTGGSGAPLWTLYCAGFKPQNFGETEAAILQNTYIDPDSKEEKRPYPKMLWPTNYYRLAAQTMLTLFFGGREFAPKCIINGQNIQNYLQEKFINAVMTLYSQIIEKAPELFAGNCVIGLETMNEPSTGYFTDFDLSQIPKDRKLRKGTTPTAFQSFQLGEGMAVTVDVYDISVIGPRKTGTTRIDPNGRSAWLSKFERDKIDDLYNWERSDKWEAGVCIWRLHEVWKKEPKDQPILKKPKFFANDPSSGATIDMRFFINNLFLNFYQRYRERFRDIDKESFLFLQPPTLQQPPEIKNTALIDDKTVYACHFYDGMSLMFKSWNRIYNVDTLGILRGRYKNPIFSLVLGEANIRKCLRRQLAEMKQEGKDFLGQRVPVFFTEIGMPFDMDDKKAYKNGDFSSQLAAMDALGYALEGSNLSFSLWCYCTENSHKWGDSWNNEDFSIWSKDDVSGNQAATQFDVKLQNDSDVVSSFSTIPHGHISEVSLEEKKSAPFLNGIRALHAILRPYPLKVSGQFKNAEFDLTGKEYKLMIDSNVEDSGSNHTLIYLPKIHFPMGQTSIKTTSGTFLYDPDKQILRWSHETGIQTITLNKVSESSEPASGDPEGCKVM</sequence>
<organism evidence="6 7">
    <name type="scientific">Lachancea thermotolerans (strain ATCC 56472 / CBS 6340 / NRRL Y-8284)</name>
    <name type="common">Yeast</name>
    <name type="synonym">Kluyveromyces thermotolerans</name>
    <dbReference type="NCBI Taxonomy" id="559295"/>
    <lineage>
        <taxon>Eukaryota</taxon>
        <taxon>Fungi</taxon>
        <taxon>Dikarya</taxon>
        <taxon>Ascomycota</taxon>
        <taxon>Saccharomycotina</taxon>
        <taxon>Saccharomycetes</taxon>
        <taxon>Saccharomycetales</taxon>
        <taxon>Saccharomycetaceae</taxon>
        <taxon>Lachancea</taxon>
    </lineage>
</organism>
<dbReference type="InterPro" id="IPR041036">
    <property type="entry name" value="GH5_C"/>
</dbReference>